<gene>
    <name evidence="2" type="ORF">CRP01_40665</name>
</gene>
<dbReference type="AlphaFoldDB" id="A0A2D0MZ52"/>
<dbReference type="InterPro" id="IPR002035">
    <property type="entry name" value="VWF_A"/>
</dbReference>
<dbReference type="RefSeq" id="WP_099155852.1">
    <property type="nucleotide sequence ID" value="NZ_PDUD01000077.1"/>
</dbReference>
<dbReference type="EMBL" id="PDUD01000077">
    <property type="protein sequence ID" value="PHN00733.1"/>
    <property type="molecule type" value="Genomic_DNA"/>
</dbReference>
<dbReference type="OrthoDB" id="926325at2"/>
<dbReference type="Gene3D" id="3.40.50.410">
    <property type="entry name" value="von Willebrand factor, type A domain"/>
    <property type="match status" value="1"/>
</dbReference>
<dbReference type="PROSITE" id="PS50234">
    <property type="entry name" value="VWFA"/>
    <property type="match status" value="1"/>
</dbReference>
<proteinExistence type="predicted"/>
<comment type="caution">
    <text evidence="2">The sequence shown here is derived from an EMBL/GenBank/DDBJ whole genome shotgun (WGS) entry which is preliminary data.</text>
</comment>
<sequence>MKTIHPLMLLAACALFLLQTSCKKESHAPDPINDCWQQSGNQIKFTVLNGPEVNLPSKISIFFKLDDKDGKPVANLTESDFHIFEQGLNDACPLLASQSEAQRRISEREQIFSYATLLVLDLSGSVVEDYLQDLKSSAKRFIRTISDERPDSEARIGIWWFDGGTDLHQLEGITSDTSKLIARINGITKDISTDNSTNLYGAVTQIVPIADAVLTTEKQRDVISGASVVLFTDGRDRANRVSRETALQAVSEADPAINYFTIGLGGEINTEDLRRIGRDGFFPTGNIGQLESTFQAVAQTVNDEANSYYFFEYCSPIRNGANNRLILEAVHNGRRGFLEASFDATGFSGGCGL</sequence>
<organism evidence="2 3">
    <name type="scientific">Flavilitoribacter nigricans (strain ATCC 23147 / DSM 23189 / NBRC 102662 / NCIMB 1420 / SS-2)</name>
    <name type="common">Lewinella nigricans</name>
    <dbReference type="NCBI Taxonomy" id="1122177"/>
    <lineage>
        <taxon>Bacteria</taxon>
        <taxon>Pseudomonadati</taxon>
        <taxon>Bacteroidota</taxon>
        <taxon>Saprospiria</taxon>
        <taxon>Saprospirales</taxon>
        <taxon>Lewinellaceae</taxon>
        <taxon>Flavilitoribacter</taxon>
    </lineage>
</organism>
<dbReference type="Pfam" id="PF13519">
    <property type="entry name" value="VWA_2"/>
    <property type="match status" value="1"/>
</dbReference>
<name>A0A2D0MZ52_FLAN2</name>
<dbReference type="Proteomes" id="UP000223913">
    <property type="component" value="Unassembled WGS sequence"/>
</dbReference>
<feature type="domain" description="VWFA" evidence="1">
    <location>
        <begin position="115"/>
        <end position="277"/>
    </location>
</feature>
<keyword evidence="3" id="KW-1185">Reference proteome</keyword>
<evidence type="ECO:0000313" key="2">
    <source>
        <dbReference type="EMBL" id="PHN00733.1"/>
    </source>
</evidence>
<dbReference type="SUPFAM" id="SSF53300">
    <property type="entry name" value="vWA-like"/>
    <property type="match status" value="1"/>
</dbReference>
<evidence type="ECO:0000313" key="3">
    <source>
        <dbReference type="Proteomes" id="UP000223913"/>
    </source>
</evidence>
<protein>
    <recommendedName>
        <fullName evidence="1">VWFA domain-containing protein</fullName>
    </recommendedName>
</protein>
<dbReference type="InterPro" id="IPR036465">
    <property type="entry name" value="vWFA_dom_sf"/>
</dbReference>
<evidence type="ECO:0000259" key="1">
    <source>
        <dbReference type="PROSITE" id="PS50234"/>
    </source>
</evidence>
<dbReference type="CDD" id="cd00198">
    <property type="entry name" value="vWFA"/>
    <property type="match status" value="1"/>
</dbReference>
<dbReference type="SMART" id="SM00327">
    <property type="entry name" value="VWA"/>
    <property type="match status" value="1"/>
</dbReference>
<reference evidence="2 3" key="1">
    <citation type="submission" date="2017-10" db="EMBL/GenBank/DDBJ databases">
        <title>The draft genome sequence of Lewinella nigricans NBRC 102662.</title>
        <authorList>
            <person name="Wang K."/>
        </authorList>
    </citation>
    <scope>NUCLEOTIDE SEQUENCE [LARGE SCALE GENOMIC DNA]</scope>
    <source>
        <strain evidence="2 3">NBRC 102662</strain>
    </source>
</reference>
<accession>A0A2D0MZ52</accession>